<dbReference type="Pfam" id="PF09335">
    <property type="entry name" value="VTT_dom"/>
    <property type="match status" value="1"/>
</dbReference>
<dbReference type="InterPro" id="IPR051311">
    <property type="entry name" value="DedA_domain"/>
</dbReference>
<organism evidence="3 4">
    <name type="scientific">Azospirillum oleiclasticum</name>
    <dbReference type="NCBI Taxonomy" id="2735135"/>
    <lineage>
        <taxon>Bacteria</taxon>
        <taxon>Pseudomonadati</taxon>
        <taxon>Pseudomonadota</taxon>
        <taxon>Alphaproteobacteria</taxon>
        <taxon>Rhodospirillales</taxon>
        <taxon>Azospirillaceae</taxon>
        <taxon>Azospirillum</taxon>
    </lineage>
</organism>
<dbReference type="Proteomes" id="UP000584642">
    <property type="component" value="Unassembled WGS sequence"/>
</dbReference>
<reference evidence="3 4" key="1">
    <citation type="submission" date="2020-05" db="EMBL/GenBank/DDBJ databases">
        <title>Azospirillum oleiclasticum sp. nov, a nitrogen-fixing and heavy crude oil-emulsifying bacterium isolated from the crude oil of Yumen Oilfield.</title>
        <authorList>
            <person name="Wu D."/>
            <person name="Cai M."/>
            <person name="Zhang X."/>
        </authorList>
    </citation>
    <scope>NUCLEOTIDE SEQUENCE [LARGE SCALE GENOMIC DNA]</scope>
    <source>
        <strain evidence="3 4">ROY-1-1-2</strain>
    </source>
</reference>
<evidence type="ECO:0000313" key="4">
    <source>
        <dbReference type="Proteomes" id="UP000584642"/>
    </source>
</evidence>
<evidence type="ECO:0000259" key="2">
    <source>
        <dbReference type="Pfam" id="PF09335"/>
    </source>
</evidence>
<dbReference type="InterPro" id="IPR032816">
    <property type="entry name" value="VTT_dom"/>
</dbReference>
<keyword evidence="4" id="KW-1185">Reference proteome</keyword>
<name>A0ABX2T4C8_9PROT</name>
<evidence type="ECO:0000256" key="1">
    <source>
        <dbReference type="SAM" id="Phobius"/>
    </source>
</evidence>
<proteinExistence type="predicted"/>
<keyword evidence="1" id="KW-1133">Transmembrane helix</keyword>
<evidence type="ECO:0000313" key="3">
    <source>
        <dbReference type="EMBL" id="NYZ18142.1"/>
    </source>
</evidence>
<sequence length="141" mass="15649">MEAISAYVGLFLTALLAATVLPAQSEFLLAGLHVSGRYDDTLLVLVATAGNVLGSVINWAMGRYLMHFQDRRWFPVKAALVERATRWYNRFGVWSLLLAWAPFIGDPLTLVAGILRVDLRLFLLLVTAGKAARYWVLVATL</sequence>
<accession>A0ABX2T4C8</accession>
<feature type="transmembrane region" description="Helical" evidence="1">
    <location>
        <begin position="87"/>
        <end position="105"/>
    </location>
</feature>
<dbReference type="EMBL" id="JABFDB010000001">
    <property type="protein sequence ID" value="NYZ18142.1"/>
    <property type="molecule type" value="Genomic_DNA"/>
</dbReference>
<protein>
    <submittedName>
        <fullName evidence="3">DedA family protein</fullName>
    </submittedName>
</protein>
<comment type="caution">
    <text evidence="3">The sequence shown here is derived from an EMBL/GenBank/DDBJ whole genome shotgun (WGS) entry which is preliminary data.</text>
</comment>
<dbReference type="PANTHER" id="PTHR42709:SF4">
    <property type="entry name" value="INNER MEMBRANE PROTEIN YQAA"/>
    <property type="match status" value="1"/>
</dbReference>
<feature type="domain" description="VTT" evidence="2">
    <location>
        <begin position="42"/>
        <end position="138"/>
    </location>
</feature>
<keyword evidence="1" id="KW-0472">Membrane</keyword>
<feature type="transmembrane region" description="Helical" evidence="1">
    <location>
        <begin position="41"/>
        <end position="66"/>
    </location>
</feature>
<dbReference type="PANTHER" id="PTHR42709">
    <property type="entry name" value="ALKALINE PHOSPHATASE LIKE PROTEIN"/>
    <property type="match status" value="1"/>
</dbReference>
<gene>
    <name evidence="3" type="ORF">HND93_00340</name>
</gene>
<keyword evidence="1" id="KW-0812">Transmembrane</keyword>
<dbReference type="RefSeq" id="WP_180279911.1">
    <property type="nucleotide sequence ID" value="NZ_JABFDB010000001.1"/>
</dbReference>